<comment type="caution">
    <text evidence="10">The sequence shown here is derived from an EMBL/GenBank/DDBJ whole genome shotgun (WGS) entry which is preliminary data.</text>
</comment>
<dbReference type="GO" id="GO:0000287">
    <property type="term" value="F:magnesium ion binding"/>
    <property type="evidence" value="ECO:0007669"/>
    <property type="project" value="UniProtKB-UniRule"/>
</dbReference>
<evidence type="ECO:0000256" key="3">
    <source>
        <dbReference type="ARBA" id="ARBA00022722"/>
    </source>
</evidence>
<dbReference type="InterPro" id="IPR002716">
    <property type="entry name" value="PIN_dom"/>
</dbReference>
<keyword evidence="5 8" id="KW-0378">Hydrolase</keyword>
<name>A0A3N1NJV1_9GAMM</name>
<keyword evidence="3 8" id="KW-0540">Nuclease</keyword>
<comment type="function">
    <text evidence="8">Toxic component of a toxin-antitoxin (TA) system. An RNase.</text>
</comment>
<feature type="binding site" evidence="8">
    <location>
        <position position="102"/>
    </location>
    <ligand>
        <name>Mg(2+)</name>
        <dbReference type="ChEBI" id="CHEBI:18420"/>
    </ligand>
</feature>
<dbReference type="InterPro" id="IPR022907">
    <property type="entry name" value="VapC_family"/>
</dbReference>
<evidence type="ECO:0000313" key="10">
    <source>
        <dbReference type="EMBL" id="ROQ20074.1"/>
    </source>
</evidence>
<evidence type="ECO:0000256" key="4">
    <source>
        <dbReference type="ARBA" id="ARBA00022723"/>
    </source>
</evidence>
<dbReference type="EC" id="3.1.-.-" evidence="8"/>
<evidence type="ECO:0000256" key="7">
    <source>
        <dbReference type="ARBA" id="ARBA00038093"/>
    </source>
</evidence>
<keyword evidence="4 8" id="KW-0479">Metal-binding</keyword>
<evidence type="ECO:0000259" key="9">
    <source>
        <dbReference type="Pfam" id="PF01850"/>
    </source>
</evidence>
<dbReference type="Proteomes" id="UP000273643">
    <property type="component" value="Unassembled WGS sequence"/>
</dbReference>
<feature type="domain" description="PIN" evidence="9">
    <location>
        <begin position="15"/>
        <end position="123"/>
    </location>
</feature>
<dbReference type="GO" id="GO:0090729">
    <property type="term" value="F:toxin activity"/>
    <property type="evidence" value="ECO:0007669"/>
    <property type="project" value="UniProtKB-KW"/>
</dbReference>
<dbReference type="EMBL" id="RJUK01000001">
    <property type="protein sequence ID" value="ROQ20074.1"/>
    <property type="molecule type" value="Genomic_DNA"/>
</dbReference>
<dbReference type="AlphaFoldDB" id="A0A3N1NJV1"/>
<dbReference type="InterPro" id="IPR050556">
    <property type="entry name" value="Type_II_TA_system_RNase"/>
</dbReference>
<dbReference type="Pfam" id="PF01850">
    <property type="entry name" value="PIN"/>
    <property type="match status" value="1"/>
</dbReference>
<dbReference type="InterPro" id="IPR029060">
    <property type="entry name" value="PIN-like_dom_sf"/>
</dbReference>
<evidence type="ECO:0000256" key="2">
    <source>
        <dbReference type="ARBA" id="ARBA00022649"/>
    </source>
</evidence>
<dbReference type="HAMAP" id="MF_00265">
    <property type="entry name" value="VapC_Nob1"/>
    <property type="match status" value="1"/>
</dbReference>
<dbReference type="Gene3D" id="3.40.50.1010">
    <property type="entry name" value="5'-nuclease"/>
    <property type="match status" value="1"/>
</dbReference>
<keyword evidence="11" id="KW-1185">Reference proteome</keyword>
<evidence type="ECO:0000256" key="1">
    <source>
        <dbReference type="ARBA" id="ARBA00001946"/>
    </source>
</evidence>
<protein>
    <recommendedName>
        <fullName evidence="8">Ribonuclease VapC</fullName>
        <shortName evidence="8">RNase VapC</shortName>
        <ecNumber evidence="8">3.1.-.-</ecNumber>
    </recommendedName>
    <alternativeName>
        <fullName evidence="8">Toxin VapC</fullName>
    </alternativeName>
</protein>
<evidence type="ECO:0000256" key="5">
    <source>
        <dbReference type="ARBA" id="ARBA00022801"/>
    </source>
</evidence>
<organism evidence="10 11">
    <name type="scientific">Marinimicrobium koreense</name>
    <dbReference type="NCBI Taxonomy" id="306545"/>
    <lineage>
        <taxon>Bacteria</taxon>
        <taxon>Pseudomonadati</taxon>
        <taxon>Pseudomonadota</taxon>
        <taxon>Gammaproteobacteria</taxon>
        <taxon>Cellvibrionales</taxon>
        <taxon>Cellvibrionaceae</taxon>
        <taxon>Marinimicrobium</taxon>
    </lineage>
</organism>
<dbReference type="GO" id="GO:0016787">
    <property type="term" value="F:hydrolase activity"/>
    <property type="evidence" value="ECO:0007669"/>
    <property type="project" value="UniProtKB-KW"/>
</dbReference>
<gene>
    <name evidence="8" type="primary">vapC</name>
    <name evidence="10" type="ORF">EDC38_0667</name>
</gene>
<comment type="similarity">
    <text evidence="7 8">Belongs to the PINc/VapC protein family.</text>
</comment>
<keyword evidence="8" id="KW-0800">Toxin</keyword>
<evidence type="ECO:0000256" key="8">
    <source>
        <dbReference type="HAMAP-Rule" id="MF_00265"/>
    </source>
</evidence>
<dbReference type="PANTHER" id="PTHR33653:SF1">
    <property type="entry name" value="RIBONUCLEASE VAPC2"/>
    <property type="match status" value="1"/>
</dbReference>
<feature type="binding site" evidence="8">
    <location>
        <position position="18"/>
    </location>
    <ligand>
        <name>Mg(2+)</name>
        <dbReference type="ChEBI" id="CHEBI:18420"/>
    </ligand>
</feature>
<comment type="cofactor">
    <cofactor evidence="1 8">
        <name>Mg(2+)</name>
        <dbReference type="ChEBI" id="CHEBI:18420"/>
    </cofactor>
</comment>
<evidence type="ECO:0000256" key="6">
    <source>
        <dbReference type="ARBA" id="ARBA00022842"/>
    </source>
</evidence>
<dbReference type="PANTHER" id="PTHR33653">
    <property type="entry name" value="RIBONUCLEASE VAPC2"/>
    <property type="match status" value="1"/>
</dbReference>
<sequence length="134" mass="14587">MRLNGELEMSGANRYLLDTNAIIALLKGDGELATRLSGAELVGISVVSHLEFMCFKGLSSEDSSVFEAFLRRVESFGLHSNDNELMDTVIRIRRDTGLKLPDAIIGATAIQHNLALLTADTALLNAIPKAINFR</sequence>
<dbReference type="GO" id="GO:0004540">
    <property type="term" value="F:RNA nuclease activity"/>
    <property type="evidence" value="ECO:0007669"/>
    <property type="project" value="InterPro"/>
</dbReference>
<dbReference type="RefSeq" id="WP_211331033.1">
    <property type="nucleotide sequence ID" value="NZ_RJUK01000001.1"/>
</dbReference>
<dbReference type="CDD" id="cd18738">
    <property type="entry name" value="PIN_VapC4-5_FitB-like"/>
    <property type="match status" value="1"/>
</dbReference>
<keyword evidence="6 8" id="KW-0460">Magnesium</keyword>
<evidence type="ECO:0000313" key="11">
    <source>
        <dbReference type="Proteomes" id="UP000273643"/>
    </source>
</evidence>
<dbReference type="SUPFAM" id="SSF88723">
    <property type="entry name" value="PIN domain-like"/>
    <property type="match status" value="1"/>
</dbReference>
<accession>A0A3N1NJV1</accession>
<proteinExistence type="inferred from homology"/>
<reference evidence="10 11" key="1">
    <citation type="submission" date="2018-11" db="EMBL/GenBank/DDBJ databases">
        <title>Genomic Encyclopedia of Type Strains, Phase IV (KMG-IV): sequencing the most valuable type-strain genomes for metagenomic binning, comparative biology and taxonomic classification.</title>
        <authorList>
            <person name="Goeker M."/>
        </authorList>
    </citation>
    <scope>NUCLEOTIDE SEQUENCE [LARGE SCALE GENOMIC DNA]</scope>
    <source>
        <strain evidence="10 11">DSM 16974</strain>
    </source>
</reference>
<keyword evidence="2 8" id="KW-1277">Toxin-antitoxin system</keyword>